<protein>
    <recommendedName>
        <fullName evidence="2">DUF3078 domain-containing protein</fullName>
    </recommendedName>
</protein>
<name>A0A5J4QUV2_9ZZZZ</name>
<gene>
    <name evidence="1" type="ORF">EZS27_025719</name>
</gene>
<evidence type="ECO:0008006" key="2">
    <source>
        <dbReference type="Google" id="ProtNLM"/>
    </source>
</evidence>
<organism evidence="1">
    <name type="scientific">termite gut metagenome</name>
    <dbReference type="NCBI Taxonomy" id="433724"/>
    <lineage>
        <taxon>unclassified sequences</taxon>
        <taxon>metagenomes</taxon>
        <taxon>organismal metagenomes</taxon>
    </lineage>
</organism>
<dbReference type="Pfam" id="PF11276">
    <property type="entry name" value="DUF3078"/>
    <property type="match status" value="1"/>
</dbReference>
<reference evidence="1" key="1">
    <citation type="submission" date="2019-03" db="EMBL/GenBank/DDBJ databases">
        <title>Single cell metagenomics reveals metabolic interactions within the superorganism composed of flagellate Streblomastix strix and complex community of Bacteroidetes bacteria on its surface.</title>
        <authorList>
            <person name="Treitli S.C."/>
            <person name="Kolisko M."/>
            <person name="Husnik F."/>
            <person name="Keeling P."/>
            <person name="Hampl V."/>
        </authorList>
    </citation>
    <scope>NUCLEOTIDE SEQUENCE</scope>
    <source>
        <strain evidence="1">STM</strain>
    </source>
</reference>
<proteinExistence type="predicted"/>
<dbReference type="AlphaFoldDB" id="A0A5J4QUV2"/>
<dbReference type="EMBL" id="SNRY01002453">
    <property type="protein sequence ID" value="KAA6325019.1"/>
    <property type="molecule type" value="Genomic_DNA"/>
</dbReference>
<accession>A0A5J4QUV2</accession>
<dbReference type="InterPro" id="IPR021428">
    <property type="entry name" value="DUF3078"/>
</dbReference>
<comment type="caution">
    <text evidence="1">The sequence shown here is derived from an EMBL/GenBank/DDBJ whole genome shotgun (WGS) entry which is preliminary data.</text>
</comment>
<sequence length="455" mass="53253">MRIICASFIVIIFFPFLLTAQKSKDVLPLPQEKVLQEDSVLSALYQHYFGQLDSLNNDTVPMRDIILDPDYYRLFIPLAYYNSFIKQLSKRNWKFQHSVDTIAKIAPEYLSMDTCKFNKTERINETVSRILVRLYVTRPDLVIDTEDRIMSLRAYHEEKMEVAPKTSVIQLFRPEEKKEDVGKAELLIRKPNFWYSGGEGSLQMTQNYISENWYKGGESNQTLMGNLRLYFNYNDKESLQFENIFEMRLGFNTVSSKLDTIRTYRTNTDVFRLFSKLGLQAFSTWYYTISGEVNTQLLHNYAANTNNIVSAFMSPGNLALSIGMDYKLRRNTLNLSVILSPFSYNCRWVTNSKINETTFGLKAGEHSLESFGSKVESTFSWRVIPTITLNSRFYSFTNYEKVEAELENTLNFILNRYFSTKLFVHYRFDDGIKRKEGHGYLQAKEFLSFGMNYKW</sequence>
<evidence type="ECO:0000313" key="1">
    <source>
        <dbReference type="EMBL" id="KAA6325019.1"/>
    </source>
</evidence>